<dbReference type="InterPro" id="IPR035595">
    <property type="entry name" value="UDP_glycos_trans_CS"/>
</dbReference>
<comment type="similarity">
    <text evidence="1">Belongs to the UDP-glycosyltransferase family.</text>
</comment>
<dbReference type="InterPro" id="IPR010610">
    <property type="entry name" value="EryCIII-like_C"/>
</dbReference>
<evidence type="ECO:0000313" key="5">
    <source>
        <dbReference type="Proteomes" id="UP001205185"/>
    </source>
</evidence>
<protein>
    <submittedName>
        <fullName evidence="4">Glycosyltransferase, MGT family</fullName>
    </submittedName>
</protein>
<dbReference type="PANTHER" id="PTHR48050:SF13">
    <property type="entry name" value="STEROL 3-BETA-GLUCOSYLTRANSFERASE UGT80A2"/>
    <property type="match status" value="1"/>
</dbReference>
<dbReference type="InterPro" id="IPR050426">
    <property type="entry name" value="Glycosyltransferase_28"/>
</dbReference>
<dbReference type="EMBL" id="JAMTCO010000007">
    <property type="protein sequence ID" value="MCP2270533.1"/>
    <property type="molecule type" value="Genomic_DNA"/>
</dbReference>
<dbReference type="Pfam" id="PF06722">
    <property type="entry name" value="EryCIII-like_C"/>
    <property type="match status" value="1"/>
</dbReference>
<sequence length="384" mass="41731">MHVAFMAVPAHGHVNPSLALVAELVRRGHRVTFAVRADFAPAVSSAGATPVLHDSTFPTTDSDWPDEEVGAQRLFHNEFLFVTPQVEVAYAQDRPDVVVYDIGAWHAPVLAEKWGIPAVQLSPTYVAFEGWREEFGLDSNAPVKPEVAAMNDEFDAFVASQGVNLSVDEIKHNPHRCIVTIPRSWQLRGETVGPRYTFVGPCIDEREHQGKWTPPANKKVLLISLGSAYTDRLDFYRTCVEAFANATDWHVLLSVGKYIEPAALGPVPAHIEVVQWVPQVSVLAVANAFITHAGMGSTMEALHFAVPMIAIPQGVDQFINAPRIEALGLGAHIPMAEVTATRLTAELHRVTTDPTIAANLDRMRTETHTAGGAPAAADIIESLA</sequence>
<dbReference type="InterPro" id="IPR002213">
    <property type="entry name" value="UDP_glucos_trans"/>
</dbReference>
<reference evidence="4 5" key="1">
    <citation type="submission" date="2022-06" db="EMBL/GenBank/DDBJ databases">
        <title>Genomic Encyclopedia of Archaeal and Bacterial Type Strains, Phase II (KMG-II): from individual species to whole genera.</title>
        <authorList>
            <person name="Goeker M."/>
        </authorList>
    </citation>
    <scope>NUCLEOTIDE SEQUENCE [LARGE SCALE GENOMIC DNA]</scope>
    <source>
        <strain evidence="4 5">DSM 44255</strain>
    </source>
</reference>
<dbReference type="Gene3D" id="3.40.50.2000">
    <property type="entry name" value="Glycogen Phosphorylase B"/>
    <property type="match status" value="2"/>
</dbReference>
<name>A0ABT1ID31_9PSEU</name>
<proteinExistence type="inferred from homology"/>
<evidence type="ECO:0000256" key="2">
    <source>
        <dbReference type="ARBA" id="ARBA00022679"/>
    </source>
</evidence>
<dbReference type="PROSITE" id="PS00375">
    <property type="entry name" value="UDPGT"/>
    <property type="match status" value="1"/>
</dbReference>
<evidence type="ECO:0000256" key="1">
    <source>
        <dbReference type="ARBA" id="ARBA00009995"/>
    </source>
</evidence>
<comment type="caution">
    <text evidence="4">The sequence shown here is derived from an EMBL/GenBank/DDBJ whole genome shotgun (WGS) entry which is preliminary data.</text>
</comment>
<evidence type="ECO:0000259" key="3">
    <source>
        <dbReference type="Pfam" id="PF06722"/>
    </source>
</evidence>
<gene>
    <name evidence="4" type="ORF">LV75_003034</name>
</gene>
<dbReference type="Proteomes" id="UP001205185">
    <property type="component" value="Unassembled WGS sequence"/>
</dbReference>
<keyword evidence="2" id="KW-0808">Transferase</keyword>
<accession>A0ABT1ID31</accession>
<evidence type="ECO:0000313" key="4">
    <source>
        <dbReference type="EMBL" id="MCP2270533.1"/>
    </source>
</evidence>
<feature type="domain" description="Erythromycin biosynthesis protein CIII-like C-terminal" evidence="3">
    <location>
        <begin position="263"/>
        <end position="369"/>
    </location>
</feature>
<dbReference type="SUPFAM" id="SSF53756">
    <property type="entry name" value="UDP-Glycosyltransferase/glycogen phosphorylase"/>
    <property type="match status" value="1"/>
</dbReference>
<dbReference type="PANTHER" id="PTHR48050">
    <property type="entry name" value="STEROL 3-BETA-GLUCOSYLTRANSFERASE"/>
    <property type="match status" value="1"/>
</dbReference>
<keyword evidence="5" id="KW-1185">Reference proteome</keyword>
<dbReference type="InterPro" id="IPR006326">
    <property type="entry name" value="UDPGT_MGT-like"/>
</dbReference>
<dbReference type="CDD" id="cd03784">
    <property type="entry name" value="GT1_Gtf-like"/>
    <property type="match status" value="1"/>
</dbReference>
<organism evidence="4 5">
    <name type="scientific">Actinokineospora diospyrosa</name>
    <dbReference type="NCBI Taxonomy" id="103728"/>
    <lineage>
        <taxon>Bacteria</taxon>
        <taxon>Bacillati</taxon>
        <taxon>Actinomycetota</taxon>
        <taxon>Actinomycetes</taxon>
        <taxon>Pseudonocardiales</taxon>
        <taxon>Pseudonocardiaceae</taxon>
        <taxon>Actinokineospora</taxon>
    </lineage>
</organism>
<dbReference type="NCBIfam" id="TIGR01426">
    <property type="entry name" value="MGT"/>
    <property type="match status" value="1"/>
</dbReference>